<sequence>MTPWQKENLEYMKKQGDDPVWHPSLLRRKPTEETEQEEDNNQGEALEEEDAGQSIEIDQEADKKKPSYESFADRLPNIKKERNLRLYRRLTLIVSVLLIAVLISLYFVSPLSKLGSINVVGNNNIDSEILIKQSGLEKGKGLWEQLWDRGVYEKKIRRALPRVRNASISLSGINSFKIKVNEYKVVALESEGEEYHPILENGKILNETLHVAESGKPIFENFQDESLIKELMISYADLSTEIKHGISEIKYAPSVTNKDLVSLYMNDGNRVLVNIPQLSEKMAYYPQVAKQMDEAGIIDMEVGIFSYPYGNESTIESTNENSQSSDENY</sequence>
<evidence type="ECO:0000256" key="9">
    <source>
        <dbReference type="SAM" id="MobiDB-lite"/>
    </source>
</evidence>
<keyword evidence="6 8" id="KW-0472">Membrane</keyword>
<evidence type="ECO:0000256" key="4">
    <source>
        <dbReference type="ARBA" id="ARBA00022692"/>
    </source>
</evidence>
<comment type="caution">
    <text evidence="11">The sequence shown here is derived from an EMBL/GenBank/DDBJ whole genome shotgun (WGS) entry which is preliminary data.</text>
</comment>
<evidence type="ECO:0000256" key="5">
    <source>
        <dbReference type="ARBA" id="ARBA00022989"/>
    </source>
</evidence>
<dbReference type="PROSITE" id="PS51779">
    <property type="entry name" value="POTRA"/>
    <property type="match status" value="1"/>
</dbReference>
<dbReference type="InterPro" id="IPR034746">
    <property type="entry name" value="POTRA"/>
</dbReference>
<dbReference type="EMBL" id="MIEK01000034">
    <property type="protein sequence ID" value="OEH81931.1"/>
    <property type="molecule type" value="Genomic_DNA"/>
</dbReference>
<feature type="domain" description="POTRA" evidence="10">
    <location>
        <begin position="112"/>
        <end position="183"/>
    </location>
</feature>
<gene>
    <name evidence="8" type="primary">divIB</name>
    <name evidence="11" type="ORF">BCR26_03635</name>
</gene>
<dbReference type="STRING" id="762845.BCR26_03635"/>
<dbReference type="InterPro" id="IPR013685">
    <property type="entry name" value="POTRA_FtsQ_type"/>
</dbReference>
<dbReference type="Proteomes" id="UP000095256">
    <property type="component" value="Unassembled WGS sequence"/>
</dbReference>
<keyword evidence="2 8" id="KW-1003">Cell membrane</keyword>
<evidence type="ECO:0000256" key="3">
    <source>
        <dbReference type="ARBA" id="ARBA00022618"/>
    </source>
</evidence>
<keyword evidence="4 8" id="KW-0812">Transmembrane</keyword>
<reference evidence="11 12" key="1">
    <citation type="submission" date="2016-09" db="EMBL/GenBank/DDBJ databases">
        <authorList>
            <person name="Capua I."/>
            <person name="De Benedictis P."/>
            <person name="Joannis T."/>
            <person name="Lombin L.H."/>
            <person name="Cattoli G."/>
        </authorList>
    </citation>
    <scope>NUCLEOTIDE SEQUENCE [LARGE SCALE GENOMIC DNA]</scope>
    <source>
        <strain evidence="11 12">LMG 25899</strain>
    </source>
</reference>
<evidence type="ECO:0000313" key="12">
    <source>
        <dbReference type="Proteomes" id="UP000095256"/>
    </source>
</evidence>
<dbReference type="Gene3D" id="3.40.50.10960">
    <property type="match status" value="1"/>
</dbReference>
<dbReference type="OrthoDB" id="1819027at2"/>
<feature type="transmembrane region" description="Helical" evidence="8">
    <location>
        <begin position="90"/>
        <end position="108"/>
    </location>
</feature>
<feature type="region of interest" description="Disordered" evidence="9">
    <location>
        <begin position="1"/>
        <end position="67"/>
    </location>
</feature>
<comment type="similarity">
    <text evidence="8">Belongs to the FtsQ/DivIB family. DivIB subfamily.</text>
</comment>
<dbReference type="Pfam" id="PF03799">
    <property type="entry name" value="FtsQ_DivIB_C"/>
    <property type="match status" value="1"/>
</dbReference>
<feature type="compositionally biased region" description="Acidic residues" evidence="9">
    <location>
        <begin position="33"/>
        <end position="51"/>
    </location>
</feature>
<organism evidence="11 12">
    <name type="scientific">Enterococcus rivorum</name>
    <dbReference type="NCBI Taxonomy" id="762845"/>
    <lineage>
        <taxon>Bacteria</taxon>
        <taxon>Bacillati</taxon>
        <taxon>Bacillota</taxon>
        <taxon>Bacilli</taxon>
        <taxon>Lactobacillales</taxon>
        <taxon>Enterococcaceae</taxon>
        <taxon>Enterococcus</taxon>
    </lineage>
</organism>
<dbReference type="AlphaFoldDB" id="A0A1E5KVP1"/>
<dbReference type="PANTHER" id="PTHR37820:SF1">
    <property type="entry name" value="CELL DIVISION PROTEIN FTSQ"/>
    <property type="match status" value="1"/>
</dbReference>
<evidence type="ECO:0000256" key="1">
    <source>
        <dbReference type="ARBA" id="ARBA00004370"/>
    </source>
</evidence>
<dbReference type="HAMAP" id="MF_00912">
    <property type="entry name" value="DivIB"/>
    <property type="match status" value="1"/>
</dbReference>
<dbReference type="GO" id="GO:0032153">
    <property type="term" value="C:cell division site"/>
    <property type="evidence" value="ECO:0007669"/>
    <property type="project" value="UniProtKB-UniRule"/>
</dbReference>
<dbReference type="InterPro" id="IPR050487">
    <property type="entry name" value="FtsQ_DivIB"/>
</dbReference>
<dbReference type="InterPro" id="IPR026580">
    <property type="entry name" value="DivIB"/>
</dbReference>
<feature type="compositionally biased region" description="Basic and acidic residues" evidence="9">
    <location>
        <begin position="7"/>
        <end position="20"/>
    </location>
</feature>
<protein>
    <recommendedName>
        <fullName evidence="8">Cell division protein DivIB</fullName>
    </recommendedName>
</protein>
<dbReference type="GO" id="GO:0005886">
    <property type="term" value="C:plasma membrane"/>
    <property type="evidence" value="ECO:0007669"/>
    <property type="project" value="UniProtKB-SubCell"/>
</dbReference>
<keyword evidence="7 8" id="KW-0131">Cell cycle</keyword>
<proteinExistence type="inferred from homology"/>
<evidence type="ECO:0000256" key="7">
    <source>
        <dbReference type="ARBA" id="ARBA00023306"/>
    </source>
</evidence>
<keyword evidence="5 8" id="KW-1133">Transmembrane helix</keyword>
<evidence type="ECO:0000256" key="6">
    <source>
        <dbReference type="ARBA" id="ARBA00023136"/>
    </source>
</evidence>
<accession>A0A1E5KVP1</accession>
<evidence type="ECO:0000256" key="2">
    <source>
        <dbReference type="ARBA" id="ARBA00022475"/>
    </source>
</evidence>
<dbReference type="Pfam" id="PF08478">
    <property type="entry name" value="POTRA_1"/>
    <property type="match status" value="1"/>
</dbReference>
<evidence type="ECO:0000313" key="11">
    <source>
        <dbReference type="EMBL" id="OEH81931.1"/>
    </source>
</evidence>
<dbReference type="InterPro" id="IPR005548">
    <property type="entry name" value="Cell_div_FtsQ/DivIB_C"/>
</dbReference>
<evidence type="ECO:0000259" key="10">
    <source>
        <dbReference type="PROSITE" id="PS51779"/>
    </source>
</evidence>
<comment type="subcellular location">
    <subcellularLocation>
        <location evidence="8">Cell membrane</location>
        <topology evidence="8">Single-pass type II membrane protein</topology>
    </subcellularLocation>
    <subcellularLocation>
        <location evidence="1">Membrane</location>
    </subcellularLocation>
    <text evidence="8">Localizes to the division septum.</text>
</comment>
<keyword evidence="3 8" id="KW-0132">Cell division</keyword>
<dbReference type="GO" id="GO:0043093">
    <property type="term" value="P:FtsZ-dependent cytokinesis"/>
    <property type="evidence" value="ECO:0007669"/>
    <property type="project" value="UniProtKB-UniRule"/>
</dbReference>
<comment type="function">
    <text evidence="8">Cell division protein that may be involved in stabilizing or promoting the assembly of the division complex.</text>
</comment>
<dbReference type="PANTHER" id="PTHR37820">
    <property type="entry name" value="CELL DIVISION PROTEIN DIVIB"/>
    <property type="match status" value="1"/>
</dbReference>
<name>A0A1E5KVP1_9ENTE</name>
<keyword evidence="12" id="KW-1185">Reference proteome</keyword>
<evidence type="ECO:0000256" key="8">
    <source>
        <dbReference type="HAMAP-Rule" id="MF_00912"/>
    </source>
</evidence>